<dbReference type="EMBL" id="JQAT01000002">
    <property type="protein sequence ID" value="KRN28585.1"/>
    <property type="molecule type" value="Genomic_DNA"/>
</dbReference>
<dbReference type="Pfam" id="PF13302">
    <property type="entry name" value="Acetyltransf_3"/>
    <property type="match status" value="1"/>
</dbReference>
<evidence type="ECO:0000313" key="2">
    <source>
        <dbReference type="EMBL" id="KRN28585.1"/>
    </source>
</evidence>
<dbReference type="InterPro" id="IPR016181">
    <property type="entry name" value="Acyl_CoA_acyltransferase"/>
</dbReference>
<sequence>MTEMIPFEAYHPMMTEHVQLNWLTAYPLKDIYALRSNTEIAQQNDREPDHDMKETAYYINHTMQTIMANQALTWGFSQRTTHQFIGLIELADFMAERTQATLHYEMSLDRQNTEELNELFQYVVAFAQRELNLKQLSITLSADDHLAASILATLGFKQLAVTNDNVQLQWQQ</sequence>
<accession>A0A0R2G8S7</accession>
<dbReference type="InterPro" id="IPR000182">
    <property type="entry name" value="GNAT_dom"/>
</dbReference>
<dbReference type="GO" id="GO:0016747">
    <property type="term" value="F:acyltransferase activity, transferring groups other than amino-acyl groups"/>
    <property type="evidence" value="ECO:0007669"/>
    <property type="project" value="InterPro"/>
</dbReference>
<dbReference type="EMBL" id="JQAZ01000002">
    <property type="protein sequence ID" value="KRN33005.1"/>
    <property type="molecule type" value="Genomic_DNA"/>
</dbReference>
<dbReference type="Proteomes" id="UP000051645">
    <property type="component" value="Unassembled WGS sequence"/>
</dbReference>
<protein>
    <recommendedName>
        <fullName evidence="1">N-acetyltransferase domain-containing protein</fullName>
    </recommendedName>
</protein>
<gene>
    <name evidence="2" type="ORF">IV38_GL000784</name>
    <name evidence="3" type="ORF">IV40_GL001069</name>
</gene>
<comment type="caution">
    <text evidence="3">The sequence shown here is derived from an EMBL/GenBank/DDBJ whole genome shotgun (WGS) entry which is preliminary data.</text>
</comment>
<reference evidence="4 5" key="1">
    <citation type="journal article" date="2015" name="Genome Announc.">
        <title>Expanding the biotechnology potential of lactobacilli through comparative genomics of 213 strains and associated genera.</title>
        <authorList>
            <person name="Sun Z."/>
            <person name="Harris H.M."/>
            <person name="McCann A."/>
            <person name="Guo C."/>
            <person name="Argimon S."/>
            <person name="Zhang W."/>
            <person name="Yang X."/>
            <person name="Jeffery I.B."/>
            <person name="Cooney J.C."/>
            <person name="Kagawa T.F."/>
            <person name="Liu W."/>
            <person name="Song Y."/>
            <person name="Salvetti E."/>
            <person name="Wrobel A."/>
            <person name="Rasinkangas P."/>
            <person name="Parkhill J."/>
            <person name="Rea M.C."/>
            <person name="O'Sullivan O."/>
            <person name="Ritari J."/>
            <person name="Douillard F.P."/>
            <person name="Paul Ross R."/>
            <person name="Yang R."/>
            <person name="Briner A.E."/>
            <person name="Felis G.E."/>
            <person name="de Vos W.M."/>
            <person name="Barrangou R."/>
            <person name="Klaenhammer T.R."/>
            <person name="Caufield P.W."/>
            <person name="Cui Y."/>
            <person name="Zhang H."/>
            <person name="O'Toole P.W."/>
        </authorList>
    </citation>
    <scope>NUCLEOTIDE SEQUENCE [LARGE SCALE GENOMIC DNA]</scope>
    <source>
        <strain evidence="2 5">ATCC BAA-66</strain>
        <strain evidence="3 4">DSM 13344</strain>
    </source>
</reference>
<organism evidence="3 4">
    <name type="scientific">Lactobacillus selangorensis</name>
    <dbReference type="NCBI Taxonomy" id="81857"/>
    <lineage>
        <taxon>Bacteria</taxon>
        <taxon>Bacillati</taxon>
        <taxon>Bacillota</taxon>
        <taxon>Bacilli</taxon>
        <taxon>Lactobacillales</taxon>
        <taxon>Lactobacillaceae</taxon>
        <taxon>Lactobacillus</taxon>
    </lineage>
</organism>
<dbReference type="Gene3D" id="3.40.630.30">
    <property type="match status" value="1"/>
</dbReference>
<dbReference type="Proteomes" id="UP000051751">
    <property type="component" value="Unassembled WGS sequence"/>
</dbReference>
<keyword evidence="4" id="KW-1185">Reference proteome</keyword>
<evidence type="ECO:0000313" key="3">
    <source>
        <dbReference type="EMBL" id="KRN33005.1"/>
    </source>
</evidence>
<dbReference type="AlphaFoldDB" id="A0A0R2G8S7"/>
<name>A0A0R2G8S7_9LACO</name>
<dbReference type="SUPFAM" id="SSF55729">
    <property type="entry name" value="Acyl-CoA N-acyltransferases (Nat)"/>
    <property type="match status" value="1"/>
</dbReference>
<evidence type="ECO:0000259" key="1">
    <source>
        <dbReference type="Pfam" id="PF13302"/>
    </source>
</evidence>
<evidence type="ECO:0000313" key="4">
    <source>
        <dbReference type="Proteomes" id="UP000051645"/>
    </source>
</evidence>
<feature type="domain" description="N-acetyltransferase" evidence="1">
    <location>
        <begin position="21"/>
        <end position="157"/>
    </location>
</feature>
<dbReference type="STRING" id="81857.IV38_GL000784"/>
<dbReference type="PATRIC" id="fig|81857.3.peg.786"/>
<proteinExistence type="predicted"/>
<evidence type="ECO:0000313" key="5">
    <source>
        <dbReference type="Proteomes" id="UP000051751"/>
    </source>
</evidence>